<dbReference type="InterPro" id="IPR006568">
    <property type="entry name" value="PSP_pro-rich"/>
</dbReference>
<dbReference type="Pfam" id="PF04046">
    <property type="entry name" value="PSP"/>
    <property type="match status" value="1"/>
</dbReference>
<dbReference type="OrthoDB" id="10260794at2759"/>
<keyword evidence="5" id="KW-1185">Reference proteome</keyword>
<dbReference type="OMA" id="KGEPIGQ"/>
<feature type="compositionally biased region" description="Acidic residues" evidence="1">
    <location>
        <begin position="11"/>
        <end position="38"/>
    </location>
</feature>
<dbReference type="Proteomes" id="UP000014760">
    <property type="component" value="Unassembled WGS sequence"/>
</dbReference>
<name>R7UMA6_CAPTE</name>
<dbReference type="PANTHER" id="PTHR12785:SF6">
    <property type="entry name" value="SPLICING FACTOR 3B SUBUNIT 2"/>
    <property type="match status" value="1"/>
</dbReference>
<proteinExistence type="predicted"/>
<reference evidence="4" key="3">
    <citation type="submission" date="2015-06" db="UniProtKB">
        <authorList>
            <consortium name="EnsemblMetazoa"/>
        </authorList>
    </citation>
    <scope>IDENTIFICATION</scope>
</reference>
<dbReference type="InterPro" id="IPR052584">
    <property type="entry name" value="U2_snRNP_Complex_Component"/>
</dbReference>
<dbReference type="FunCoup" id="R7UMA6">
    <property type="interactions" value="2496"/>
</dbReference>
<dbReference type="Pfam" id="PF04037">
    <property type="entry name" value="DUF382"/>
    <property type="match status" value="1"/>
</dbReference>
<protein>
    <recommendedName>
        <fullName evidence="2">PSP proline-rich domain-containing protein</fullName>
    </recommendedName>
</protein>
<feature type="compositionally biased region" description="Basic residues" evidence="1">
    <location>
        <begin position="42"/>
        <end position="62"/>
    </location>
</feature>
<dbReference type="InterPro" id="IPR007180">
    <property type="entry name" value="DUF382"/>
</dbReference>
<dbReference type="EnsemblMetazoa" id="CapteT151106">
    <property type="protein sequence ID" value="CapteP151106"/>
    <property type="gene ID" value="CapteG151106"/>
</dbReference>
<dbReference type="PANTHER" id="PTHR12785">
    <property type="entry name" value="SPLICING FACTOR 3B"/>
    <property type="match status" value="1"/>
</dbReference>
<evidence type="ECO:0000313" key="5">
    <source>
        <dbReference type="Proteomes" id="UP000014760"/>
    </source>
</evidence>
<dbReference type="EMBL" id="AMQN01022141">
    <property type="status" value="NOT_ANNOTATED_CDS"/>
    <property type="molecule type" value="Genomic_DNA"/>
</dbReference>
<evidence type="ECO:0000259" key="2">
    <source>
        <dbReference type="SMART" id="SM00581"/>
    </source>
</evidence>
<accession>R7UMA6</accession>
<dbReference type="HOGENOM" id="CLU_014435_0_2_1"/>
<reference evidence="5" key="1">
    <citation type="submission" date="2012-12" db="EMBL/GenBank/DDBJ databases">
        <authorList>
            <person name="Hellsten U."/>
            <person name="Grimwood J."/>
            <person name="Chapman J.A."/>
            <person name="Shapiro H."/>
            <person name="Aerts A."/>
            <person name="Otillar R.P."/>
            <person name="Terry A.Y."/>
            <person name="Boore J.L."/>
            <person name="Simakov O."/>
            <person name="Marletaz F."/>
            <person name="Cho S.-J."/>
            <person name="Edsinger-Gonzales E."/>
            <person name="Havlak P."/>
            <person name="Kuo D.-H."/>
            <person name="Larsson T."/>
            <person name="Lv J."/>
            <person name="Arendt D."/>
            <person name="Savage R."/>
            <person name="Osoegawa K."/>
            <person name="de Jong P."/>
            <person name="Lindberg D.R."/>
            <person name="Seaver E.C."/>
            <person name="Weisblat D.A."/>
            <person name="Putnam N.H."/>
            <person name="Grigoriev I.V."/>
            <person name="Rokhsar D.S."/>
        </authorList>
    </citation>
    <scope>NUCLEOTIDE SEQUENCE</scope>
    <source>
        <strain evidence="5">I ESC-2004</strain>
    </source>
</reference>
<sequence>MMGEHMSAPGETEDTEIPGLGDEDEVEEYGEVEEEEEEVKEKKKQKDSRNKKKKKKKKKKSRKTEVEKEEEKEEDVKKEEDDVEVEYVQEEIDLEPGEPGYREFARIFENFKIEEPKDAETLKRELEEKRRNAVPIKAKGIMNLEEAQEEEEDEMMKAAEDEKPKLSKKKMKKLNRLSVAELKQLVLRPDVVEMHDVTAHDPKLLVLLKSSRNTVPVPRHWCFKRKYLQGKRGFEKSPFELPGFIKATGIMEMRQALQDKEESKSLKSKMREKIRPKMGKIDIDYQKLHDAFFKHQTKPKMSCHGDLYYEGKEFETRLKEKKPGNLSDDIRTALGMPIGQNAEKYPPPWLIAMQRYGPPPSYPNLKIPGLNAPIPDGCAFGYHAGGWGKPPVDEFGKPLYGDVFGTMSGDGGHVTVNEDEIDKSYWGELESESEEELSEEGEEEEEEDDEEQAEPDSTGLVTPAETGLVTPSGVTSVPVGVETPDMIELRKRRIEDNMDQGGDTPALYQVLPEKKASVGAAAMMGSSHVYDIAAVAAKKEGGGGTQRGVEVALNPEELDMDQSAMQAKYEQTMRDQQTHIQKEDLSDMVAEHAAQQKKRKSKTQDTGKSAKKYKEFKF</sequence>
<dbReference type="GO" id="GO:0005689">
    <property type="term" value="C:U12-type spliceosomal complex"/>
    <property type="evidence" value="ECO:0007669"/>
    <property type="project" value="TreeGrafter"/>
</dbReference>
<feature type="region of interest" description="Disordered" evidence="1">
    <location>
        <begin position="571"/>
        <end position="618"/>
    </location>
</feature>
<feature type="compositionally biased region" description="Basic and acidic residues" evidence="1">
    <location>
        <begin position="571"/>
        <end position="585"/>
    </location>
</feature>
<gene>
    <name evidence="3" type="ORF">CAPTEDRAFT_151106</name>
</gene>
<evidence type="ECO:0000256" key="1">
    <source>
        <dbReference type="SAM" id="MobiDB-lite"/>
    </source>
</evidence>
<reference evidence="3 5" key="2">
    <citation type="journal article" date="2013" name="Nature">
        <title>Insights into bilaterian evolution from three spiralian genomes.</title>
        <authorList>
            <person name="Simakov O."/>
            <person name="Marletaz F."/>
            <person name="Cho S.J."/>
            <person name="Edsinger-Gonzales E."/>
            <person name="Havlak P."/>
            <person name="Hellsten U."/>
            <person name="Kuo D.H."/>
            <person name="Larsson T."/>
            <person name="Lv J."/>
            <person name="Arendt D."/>
            <person name="Savage R."/>
            <person name="Osoegawa K."/>
            <person name="de Jong P."/>
            <person name="Grimwood J."/>
            <person name="Chapman J.A."/>
            <person name="Shapiro H."/>
            <person name="Aerts A."/>
            <person name="Otillar R.P."/>
            <person name="Terry A.Y."/>
            <person name="Boore J.L."/>
            <person name="Grigoriev I.V."/>
            <person name="Lindberg D.R."/>
            <person name="Seaver E.C."/>
            <person name="Weisblat D.A."/>
            <person name="Putnam N.H."/>
            <person name="Rokhsar D.S."/>
        </authorList>
    </citation>
    <scope>NUCLEOTIDE SEQUENCE</scope>
    <source>
        <strain evidence="3 5">I ESC-2004</strain>
    </source>
</reference>
<feature type="region of interest" description="Disordered" evidence="1">
    <location>
        <begin position="1"/>
        <end position="84"/>
    </location>
</feature>
<dbReference type="STRING" id="283909.R7UMA6"/>
<evidence type="ECO:0000313" key="4">
    <source>
        <dbReference type="EnsemblMetazoa" id="CapteP151106"/>
    </source>
</evidence>
<evidence type="ECO:0000313" key="3">
    <source>
        <dbReference type="EMBL" id="ELU07659.1"/>
    </source>
</evidence>
<dbReference type="SMART" id="SM00581">
    <property type="entry name" value="PSP"/>
    <property type="match status" value="1"/>
</dbReference>
<feature type="region of interest" description="Disordered" evidence="1">
    <location>
        <begin position="425"/>
        <end position="482"/>
    </location>
</feature>
<dbReference type="AlphaFoldDB" id="R7UMA6"/>
<feature type="compositionally biased region" description="Acidic residues" evidence="1">
    <location>
        <begin position="429"/>
        <end position="454"/>
    </location>
</feature>
<organism evidence="3">
    <name type="scientific">Capitella teleta</name>
    <name type="common">Polychaete worm</name>
    <dbReference type="NCBI Taxonomy" id="283909"/>
    <lineage>
        <taxon>Eukaryota</taxon>
        <taxon>Metazoa</taxon>
        <taxon>Spiralia</taxon>
        <taxon>Lophotrochozoa</taxon>
        <taxon>Annelida</taxon>
        <taxon>Polychaeta</taxon>
        <taxon>Sedentaria</taxon>
        <taxon>Scolecida</taxon>
        <taxon>Capitellidae</taxon>
        <taxon>Capitella</taxon>
    </lineage>
</organism>
<feature type="domain" description="PSP proline-rich" evidence="2">
    <location>
        <begin position="318"/>
        <end position="376"/>
    </location>
</feature>
<dbReference type="EMBL" id="KB299693">
    <property type="protein sequence ID" value="ELU07659.1"/>
    <property type="molecule type" value="Genomic_DNA"/>
</dbReference>